<proteinExistence type="predicted"/>
<feature type="transmembrane region" description="Helical" evidence="10">
    <location>
        <begin position="181"/>
        <end position="200"/>
    </location>
</feature>
<feature type="modified residue" description="4-aspartylphosphate" evidence="9">
    <location>
        <position position="655"/>
    </location>
</feature>
<dbReference type="InterPro" id="IPR005467">
    <property type="entry name" value="His_kinase_dom"/>
</dbReference>
<evidence type="ECO:0000256" key="1">
    <source>
        <dbReference type="ARBA" id="ARBA00000085"/>
    </source>
</evidence>
<comment type="catalytic activity">
    <reaction evidence="1">
        <text>ATP + protein L-histidine = ADP + protein N-phospho-L-histidine.</text>
        <dbReference type="EC" id="2.7.13.3"/>
    </reaction>
</comment>
<evidence type="ECO:0000256" key="7">
    <source>
        <dbReference type="ARBA" id="ARBA00022840"/>
    </source>
</evidence>
<dbReference type="PANTHER" id="PTHR43065:SF46">
    <property type="entry name" value="C4-DICARBOXYLATE TRANSPORT SENSOR PROTEIN DCTB"/>
    <property type="match status" value="1"/>
</dbReference>
<dbReference type="InterPro" id="IPR004358">
    <property type="entry name" value="Sig_transdc_His_kin-like_C"/>
</dbReference>
<dbReference type="GO" id="GO:0000155">
    <property type="term" value="F:phosphorelay sensor kinase activity"/>
    <property type="evidence" value="ECO:0007669"/>
    <property type="project" value="InterPro"/>
</dbReference>
<reference evidence="14" key="1">
    <citation type="submission" date="2018-05" db="EMBL/GenBank/DDBJ databases">
        <title>Zavarzinia sp. HR-AS.</title>
        <authorList>
            <person name="Lee Y."/>
            <person name="Jeon C.O."/>
        </authorList>
    </citation>
    <scope>NUCLEOTIDE SEQUENCE [LARGE SCALE GENOMIC DNA]</scope>
    <source>
        <strain evidence="14">DSM 1231</strain>
    </source>
</reference>
<evidence type="ECO:0000313" key="14">
    <source>
        <dbReference type="Proteomes" id="UP000246077"/>
    </source>
</evidence>
<name>A0A317E7G8_9PROT</name>
<evidence type="ECO:0000259" key="11">
    <source>
        <dbReference type="PROSITE" id="PS50109"/>
    </source>
</evidence>
<keyword evidence="7" id="KW-0067">ATP-binding</keyword>
<dbReference type="SMART" id="SM00388">
    <property type="entry name" value="HisKA"/>
    <property type="match status" value="1"/>
</dbReference>
<dbReference type="PANTHER" id="PTHR43065">
    <property type="entry name" value="SENSOR HISTIDINE KINASE"/>
    <property type="match status" value="1"/>
</dbReference>
<dbReference type="SUPFAM" id="SSF55874">
    <property type="entry name" value="ATPase domain of HSP90 chaperone/DNA topoisomerase II/histidine kinase"/>
    <property type="match status" value="1"/>
</dbReference>
<protein>
    <recommendedName>
        <fullName evidence="2">histidine kinase</fullName>
        <ecNumber evidence="2">2.7.13.3</ecNumber>
    </recommendedName>
</protein>
<evidence type="ECO:0000313" key="13">
    <source>
        <dbReference type="EMBL" id="PWR22186.1"/>
    </source>
</evidence>
<dbReference type="Pfam" id="PF02518">
    <property type="entry name" value="HATPase_c"/>
    <property type="match status" value="1"/>
</dbReference>
<feature type="domain" description="Response regulatory" evidence="12">
    <location>
        <begin position="604"/>
        <end position="723"/>
    </location>
</feature>
<dbReference type="EMBL" id="QGLF01000002">
    <property type="protein sequence ID" value="PWR22186.1"/>
    <property type="molecule type" value="Genomic_DNA"/>
</dbReference>
<dbReference type="EC" id="2.7.13.3" evidence="2"/>
<evidence type="ECO:0000256" key="4">
    <source>
        <dbReference type="ARBA" id="ARBA00022679"/>
    </source>
</evidence>
<dbReference type="PROSITE" id="PS50110">
    <property type="entry name" value="RESPONSE_REGULATORY"/>
    <property type="match status" value="1"/>
</dbReference>
<dbReference type="GO" id="GO:0005524">
    <property type="term" value="F:ATP binding"/>
    <property type="evidence" value="ECO:0007669"/>
    <property type="project" value="UniProtKB-KW"/>
</dbReference>
<evidence type="ECO:0000256" key="6">
    <source>
        <dbReference type="ARBA" id="ARBA00022777"/>
    </source>
</evidence>
<dbReference type="InterPro" id="IPR003594">
    <property type="entry name" value="HATPase_dom"/>
</dbReference>
<evidence type="ECO:0000256" key="2">
    <source>
        <dbReference type="ARBA" id="ARBA00012438"/>
    </source>
</evidence>
<dbReference type="SUPFAM" id="SSF47384">
    <property type="entry name" value="Homodimeric domain of signal transducing histidine kinase"/>
    <property type="match status" value="1"/>
</dbReference>
<evidence type="ECO:0000256" key="3">
    <source>
        <dbReference type="ARBA" id="ARBA00022553"/>
    </source>
</evidence>
<dbReference type="InterPro" id="IPR003661">
    <property type="entry name" value="HisK_dim/P_dom"/>
</dbReference>
<dbReference type="SMART" id="SM00387">
    <property type="entry name" value="HATPase_c"/>
    <property type="match status" value="1"/>
</dbReference>
<dbReference type="Proteomes" id="UP000246077">
    <property type="component" value="Unassembled WGS sequence"/>
</dbReference>
<dbReference type="PRINTS" id="PR00344">
    <property type="entry name" value="BCTRLSENSOR"/>
</dbReference>
<dbReference type="Pfam" id="PF00072">
    <property type="entry name" value="Response_reg"/>
    <property type="match status" value="1"/>
</dbReference>
<dbReference type="SUPFAM" id="SSF55785">
    <property type="entry name" value="PYP-like sensor domain (PAS domain)"/>
    <property type="match status" value="1"/>
</dbReference>
<dbReference type="PROSITE" id="PS50109">
    <property type="entry name" value="HIS_KIN"/>
    <property type="match status" value="1"/>
</dbReference>
<keyword evidence="3 9" id="KW-0597">Phosphoprotein</keyword>
<dbReference type="RefSeq" id="WP_109920831.1">
    <property type="nucleotide sequence ID" value="NZ_QGLF01000002.1"/>
</dbReference>
<dbReference type="InterPro" id="IPR011006">
    <property type="entry name" value="CheY-like_superfamily"/>
</dbReference>
<keyword evidence="10" id="KW-1133">Transmembrane helix</keyword>
<dbReference type="InterPro" id="IPR001789">
    <property type="entry name" value="Sig_transdc_resp-reg_receiver"/>
</dbReference>
<organism evidence="13 14">
    <name type="scientific">Zavarzinia compransoris</name>
    <dbReference type="NCBI Taxonomy" id="1264899"/>
    <lineage>
        <taxon>Bacteria</taxon>
        <taxon>Pseudomonadati</taxon>
        <taxon>Pseudomonadota</taxon>
        <taxon>Alphaproteobacteria</taxon>
        <taxon>Rhodospirillales</taxon>
        <taxon>Zavarziniaceae</taxon>
        <taxon>Zavarzinia</taxon>
    </lineage>
</organism>
<dbReference type="CDD" id="cd00082">
    <property type="entry name" value="HisKA"/>
    <property type="match status" value="1"/>
</dbReference>
<dbReference type="OrthoDB" id="9796100at2"/>
<evidence type="ECO:0000256" key="5">
    <source>
        <dbReference type="ARBA" id="ARBA00022741"/>
    </source>
</evidence>
<evidence type="ECO:0000259" key="12">
    <source>
        <dbReference type="PROSITE" id="PS50110"/>
    </source>
</evidence>
<dbReference type="SUPFAM" id="SSF52172">
    <property type="entry name" value="CheY-like"/>
    <property type="match status" value="1"/>
</dbReference>
<keyword evidence="6" id="KW-0418">Kinase</keyword>
<dbReference type="SMART" id="SM00448">
    <property type="entry name" value="REC"/>
    <property type="match status" value="1"/>
</dbReference>
<gene>
    <name evidence="13" type="ORF">DKG75_09475</name>
</gene>
<comment type="caution">
    <text evidence="13">The sequence shown here is derived from an EMBL/GenBank/DDBJ whole genome shotgun (WGS) entry which is preliminary data.</text>
</comment>
<evidence type="ECO:0000256" key="10">
    <source>
        <dbReference type="SAM" id="Phobius"/>
    </source>
</evidence>
<dbReference type="InterPro" id="IPR036890">
    <property type="entry name" value="HATPase_C_sf"/>
</dbReference>
<dbReference type="Gene3D" id="1.10.287.130">
    <property type="match status" value="1"/>
</dbReference>
<evidence type="ECO:0000256" key="8">
    <source>
        <dbReference type="ARBA" id="ARBA00023012"/>
    </source>
</evidence>
<dbReference type="InterPro" id="IPR035965">
    <property type="entry name" value="PAS-like_dom_sf"/>
</dbReference>
<dbReference type="Gene3D" id="3.40.50.2300">
    <property type="match status" value="1"/>
</dbReference>
<keyword evidence="10" id="KW-0472">Membrane</keyword>
<keyword evidence="5" id="KW-0547">Nucleotide-binding</keyword>
<dbReference type="AlphaFoldDB" id="A0A317E7G8"/>
<keyword evidence="4" id="KW-0808">Transferase</keyword>
<sequence length="729" mass="78480">MSRARRNRLVLAAIVVLAATYTGASVYLVREVGEARGLIEHTYRTGSWAAVQLEQEFDRLRLAGLRQQLSDTAEARDDFQMRYEIFWSRVEVLGKGVETQGVRNMPGVDATLQALRAALVDLDRRLGAGRDGLARAEDAPRLVDETLAAFDSPVREIVRRSLNQDEFVYNRDTLHRSATQIAVMLGALLALGSGLILVALTQTSRARRLLAEAETAQLQNQRLDLAVAISNDGIALTDAAGYFTSMNESHWRLFGFAGEAEAVGKHWSTLYDAAERDRIAGEVMPIVMRDGHWRGNASGVNRLGRPVEQEISLSRMIDGGILCITRDITQTLADARSRRLLEEQFLVAQKMEAVGRLASGFAHDVNNMLASINGYAELLHEDAAAGSPARRFSGQILAAAKRGRVLVDRVLSFSRPAAETNQSCELQATVEEWAGLLTGALPHDIRILVEGERAPRTVALSSDHLMQVLMNLGVNAGDAIRKPPGLIRLTIADDLDCGDWPSVRRGSRSGQGRFIRLRVEDDGTGIPEAQLARVFEPFFTTKPVGKGTGLGLAAVHRIVGGAGGEVVLSSRQGQGTRCDLILPLADPEAGRTGVAAAPASAPWRILIAEDDPMLREATAEALARAGHAIEMANDGAEALARLVAAPGAFDLLLTDELMPAMRGTELIRALRQAGLAIPVVLWSANIDRDGPDVADLARSGAGVEFCRKPTSAADLMTALGRAVGARPAA</sequence>
<keyword evidence="10" id="KW-0812">Transmembrane</keyword>
<dbReference type="Gene3D" id="3.30.450.20">
    <property type="entry name" value="PAS domain"/>
    <property type="match status" value="1"/>
</dbReference>
<accession>A0A317E7G8</accession>
<evidence type="ECO:0000256" key="9">
    <source>
        <dbReference type="PROSITE-ProRule" id="PRU00169"/>
    </source>
</evidence>
<dbReference type="CDD" id="cd00156">
    <property type="entry name" value="REC"/>
    <property type="match status" value="1"/>
</dbReference>
<dbReference type="InterPro" id="IPR000014">
    <property type="entry name" value="PAS"/>
</dbReference>
<feature type="domain" description="Histidine kinase" evidence="11">
    <location>
        <begin position="360"/>
        <end position="586"/>
    </location>
</feature>
<dbReference type="NCBIfam" id="TIGR00229">
    <property type="entry name" value="sensory_box"/>
    <property type="match status" value="1"/>
</dbReference>
<dbReference type="InterPro" id="IPR036097">
    <property type="entry name" value="HisK_dim/P_sf"/>
</dbReference>
<keyword evidence="14" id="KW-1185">Reference proteome</keyword>
<dbReference type="Gene3D" id="3.30.565.10">
    <property type="entry name" value="Histidine kinase-like ATPase, C-terminal domain"/>
    <property type="match status" value="1"/>
</dbReference>
<keyword evidence="8" id="KW-0902">Two-component regulatory system</keyword>
<dbReference type="CDD" id="cd00130">
    <property type="entry name" value="PAS"/>
    <property type="match status" value="1"/>
</dbReference>
<dbReference type="Pfam" id="PF00512">
    <property type="entry name" value="HisKA"/>
    <property type="match status" value="1"/>
</dbReference>